<proteinExistence type="predicted"/>
<evidence type="ECO:0000313" key="2">
    <source>
        <dbReference type="EMBL" id="PWE26804.1"/>
    </source>
</evidence>
<dbReference type="OrthoDB" id="7861168at2"/>
<comment type="caution">
    <text evidence="2">The sequence shown here is derived from an EMBL/GenBank/DDBJ whole genome shotgun (WGS) entry which is preliminary data.</text>
</comment>
<dbReference type="GeneID" id="94367264"/>
<dbReference type="EMBL" id="QEYD01000016">
    <property type="protein sequence ID" value="PWE26804.1"/>
    <property type="molecule type" value="Genomic_DNA"/>
</dbReference>
<evidence type="ECO:0000259" key="1">
    <source>
        <dbReference type="PROSITE" id="PS50943"/>
    </source>
</evidence>
<dbReference type="Pfam" id="PF01381">
    <property type="entry name" value="HTH_3"/>
    <property type="match status" value="1"/>
</dbReference>
<feature type="domain" description="HTH cro/C1-type" evidence="1">
    <location>
        <begin position="31"/>
        <end position="86"/>
    </location>
</feature>
<dbReference type="Proteomes" id="UP000244940">
    <property type="component" value="Unassembled WGS sequence"/>
</dbReference>
<dbReference type="PROSITE" id="PS50943">
    <property type="entry name" value="HTH_CROC1"/>
    <property type="match status" value="1"/>
</dbReference>
<name>A0A2U2C4S1_9RHOB</name>
<evidence type="ECO:0000313" key="3">
    <source>
        <dbReference type="Proteomes" id="UP000244940"/>
    </source>
</evidence>
<dbReference type="RefSeq" id="WP_109535189.1">
    <property type="nucleotide sequence ID" value="NZ_QEYD01000016.1"/>
</dbReference>
<accession>A0A2U2C4S1</accession>
<keyword evidence="3" id="KW-1185">Reference proteome</keyword>
<reference evidence="2 3" key="1">
    <citation type="submission" date="2018-05" db="EMBL/GenBank/DDBJ databases">
        <title>Pararhodobacter marina sp. nov., isolated from deep-sea water of the Indian Ocean.</title>
        <authorList>
            <person name="Lai Q.Sr."/>
            <person name="Liu X."/>
            <person name="Shao Z."/>
        </authorList>
    </citation>
    <scope>NUCLEOTIDE SEQUENCE [LARGE SCALE GENOMIC DNA]</scope>
    <source>
        <strain evidence="2 3">CIC4N-9</strain>
    </source>
</reference>
<dbReference type="SUPFAM" id="SSF47413">
    <property type="entry name" value="lambda repressor-like DNA-binding domains"/>
    <property type="match status" value="1"/>
</dbReference>
<dbReference type="AlphaFoldDB" id="A0A2U2C4S1"/>
<dbReference type="SMART" id="SM00530">
    <property type="entry name" value="HTH_XRE"/>
    <property type="match status" value="1"/>
</dbReference>
<dbReference type="InterPro" id="IPR001387">
    <property type="entry name" value="Cro/C1-type_HTH"/>
</dbReference>
<dbReference type="Gene3D" id="1.10.260.40">
    <property type="entry name" value="lambda repressor-like DNA-binding domains"/>
    <property type="match status" value="1"/>
</dbReference>
<sequence length="138" mass="15355">MAINKDFLGPQGDEEEIFSIEALVFSTQVALQRAMNRKGVSNKELAEKLGMTPARVSQIFSSNGPNLTLKTIARIAHALGEDFELVRKKDIKSPPSAAQMERYKCVIVQLDPRRSPSVWHEHEIAANGKKPKKMNLVA</sequence>
<organism evidence="2 3">
    <name type="scientific">Pararhodobacter marinus</name>
    <dbReference type="NCBI Taxonomy" id="2184063"/>
    <lineage>
        <taxon>Bacteria</taxon>
        <taxon>Pseudomonadati</taxon>
        <taxon>Pseudomonadota</taxon>
        <taxon>Alphaproteobacteria</taxon>
        <taxon>Rhodobacterales</taxon>
        <taxon>Paracoccaceae</taxon>
        <taxon>Pararhodobacter</taxon>
    </lineage>
</organism>
<dbReference type="CDD" id="cd00093">
    <property type="entry name" value="HTH_XRE"/>
    <property type="match status" value="1"/>
</dbReference>
<dbReference type="InterPro" id="IPR010982">
    <property type="entry name" value="Lambda_DNA-bd_dom_sf"/>
</dbReference>
<gene>
    <name evidence="2" type="ORF">C4N9_20425</name>
</gene>
<protein>
    <recommendedName>
        <fullName evidence="1">HTH cro/C1-type domain-containing protein</fullName>
    </recommendedName>
</protein>
<dbReference type="GO" id="GO:0003677">
    <property type="term" value="F:DNA binding"/>
    <property type="evidence" value="ECO:0007669"/>
    <property type="project" value="InterPro"/>
</dbReference>